<feature type="chain" id="PRO_5002660390" evidence="7">
    <location>
        <begin position="28"/>
        <end position="408"/>
    </location>
</feature>
<feature type="domain" description="Peptidase S8/S53" evidence="8">
    <location>
        <begin position="176"/>
        <end position="383"/>
    </location>
</feature>
<dbReference type="GeneID" id="89451835"/>
<dbReference type="AlphaFoldDB" id="A3U4E4"/>
<dbReference type="InterPro" id="IPR022398">
    <property type="entry name" value="Peptidase_S8_His-AS"/>
</dbReference>
<evidence type="ECO:0000256" key="2">
    <source>
        <dbReference type="ARBA" id="ARBA00022670"/>
    </source>
</evidence>
<evidence type="ECO:0000256" key="4">
    <source>
        <dbReference type="ARBA" id="ARBA00022825"/>
    </source>
</evidence>
<dbReference type="PANTHER" id="PTHR43806:SF11">
    <property type="entry name" value="CEREVISIN-RELATED"/>
    <property type="match status" value="1"/>
</dbReference>
<dbReference type="SUPFAM" id="SSF52743">
    <property type="entry name" value="Subtilisin-like"/>
    <property type="match status" value="1"/>
</dbReference>
<evidence type="ECO:0000259" key="8">
    <source>
        <dbReference type="Pfam" id="PF00082"/>
    </source>
</evidence>
<name>A3U4E4_CROAH</name>
<keyword evidence="2 5" id="KW-0645">Protease</keyword>
<feature type="domain" description="Inhibitor I9" evidence="9">
    <location>
        <begin position="55"/>
        <end position="139"/>
    </location>
</feature>
<dbReference type="Pfam" id="PF05922">
    <property type="entry name" value="Inhibitor_I9"/>
    <property type="match status" value="1"/>
</dbReference>
<dbReference type="Proteomes" id="UP000002297">
    <property type="component" value="Chromosome"/>
</dbReference>
<feature type="active site" description="Charge relay system" evidence="5">
    <location>
        <position position="373"/>
    </location>
</feature>
<dbReference type="eggNOG" id="COG1404">
    <property type="taxonomic scope" value="Bacteria"/>
</dbReference>
<evidence type="ECO:0000256" key="3">
    <source>
        <dbReference type="ARBA" id="ARBA00022801"/>
    </source>
</evidence>
<dbReference type="KEGG" id="cat:CA2559_00110"/>
<dbReference type="OrthoDB" id="9798386at2"/>
<dbReference type="HOGENOM" id="CLU_011263_1_7_10"/>
<feature type="active site" description="Charge relay system" evidence="5">
    <location>
        <position position="211"/>
    </location>
</feature>
<dbReference type="InterPro" id="IPR023828">
    <property type="entry name" value="Peptidase_S8_Ser-AS"/>
</dbReference>
<keyword evidence="11" id="KW-1185">Reference proteome</keyword>
<dbReference type="PROSITE" id="PS00136">
    <property type="entry name" value="SUBTILASE_ASP"/>
    <property type="match status" value="1"/>
</dbReference>
<sequence>MKIFKPNTTFIAIAGMAVSSLFLSCEAEEQITETQNLKNDSSVLQESQSQAISGQYIVTLNEAASRSIKNDDSYKGRLANVNAFVNEMIAAPHMKSTSVKQVYGFAMTGFTATLSPEQLKSLQSDSRVASVEPDVMVKLSVAKEETTAMTFVAQNTPYGITRVNGGVDGTGKTAWIIDSGIDLDHPDLNVDVDRSRSFVPGEPSPDDQNGHGSHVAGTVAAIDNGIGVIGVAPNAKVVALKVLGADGSGATSGIIAALDYVAAVGEPGDAANMSLGPAVPILGINSALDNATTRVGAKGIGVAIAAGNSTSIANLYSPARASGENVYTVSAMDSNDQFAYFSNFGSVVDYCAPGVSVYSTSMQGGYATLSGTSMAAPHVCGLLLLGDLRTDGNVFLDPDFNPDPIAVH</sequence>
<evidence type="ECO:0000256" key="5">
    <source>
        <dbReference type="PROSITE-ProRule" id="PRU01240"/>
    </source>
</evidence>
<dbReference type="PROSITE" id="PS00137">
    <property type="entry name" value="SUBTILASE_HIS"/>
    <property type="match status" value="1"/>
</dbReference>
<keyword evidence="7" id="KW-0732">Signal</keyword>
<dbReference type="GO" id="GO:0006508">
    <property type="term" value="P:proteolysis"/>
    <property type="evidence" value="ECO:0007669"/>
    <property type="project" value="UniProtKB-KW"/>
</dbReference>
<dbReference type="InterPro" id="IPR036852">
    <property type="entry name" value="Peptidase_S8/S53_dom_sf"/>
</dbReference>
<dbReference type="Pfam" id="PF00082">
    <property type="entry name" value="Peptidase_S8"/>
    <property type="match status" value="1"/>
</dbReference>
<dbReference type="PRINTS" id="PR00723">
    <property type="entry name" value="SUBTILISIN"/>
</dbReference>
<feature type="signal peptide" evidence="7">
    <location>
        <begin position="1"/>
        <end position="27"/>
    </location>
</feature>
<dbReference type="Gene3D" id="3.40.50.200">
    <property type="entry name" value="Peptidase S8/S53 domain"/>
    <property type="match status" value="1"/>
</dbReference>
<dbReference type="PANTHER" id="PTHR43806">
    <property type="entry name" value="PEPTIDASE S8"/>
    <property type="match status" value="1"/>
</dbReference>
<feature type="active site" description="Charge relay system" evidence="5">
    <location>
        <position position="178"/>
    </location>
</feature>
<keyword evidence="3 5" id="KW-0378">Hydrolase</keyword>
<dbReference type="PROSITE" id="PS51257">
    <property type="entry name" value="PROKAR_LIPOPROTEIN"/>
    <property type="match status" value="1"/>
</dbReference>
<dbReference type="InterPro" id="IPR050131">
    <property type="entry name" value="Peptidase_S8_subtilisin-like"/>
</dbReference>
<evidence type="ECO:0000256" key="6">
    <source>
        <dbReference type="RuleBase" id="RU003355"/>
    </source>
</evidence>
<dbReference type="RefSeq" id="WP_013185793.1">
    <property type="nucleotide sequence ID" value="NC_014230.1"/>
</dbReference>
<dbReference type="InterPro" id="IPR037045">
    <property type="entry name" value="S8pro/Inhibitor_I9_sf"/>
</dbReference>
<dbReference type="Gene3D" id="3.30.70.80">
    <property type="entry name" value="Peptidase S8 propeptide/proteinase inhibitor I9"/>
    <property type="match status" value="1"/>
</dbReference>
<evidence type="ECO:0000313" key="11">
    <source>
        <dbReference type="Proteomes" id="UP000002297"/>
    </source>
</evidence>
<organism evidence="10 11">
    <name type="scientific">Croceibacter atlanticus (strain ATCC BAA-628 / JCM 21780 / CIP 108009 / IAM 15332 / KCTC 12090 / HTCC2559)</name>
    <dbReference type="NCBI Taxonomy" id="216432"/>
    <lineage>
        <taxon>Bacteria</taxon>
        <taxon>Pseudomonadati</taxon>
        <taxon>Bacteroidota</taxon>
        <taxon>Flavobacteriia</taxon>
        <taxon>Flavobacteriales</taxon>
        <taxon>Flavobacteriaceae</taxon>
        <taxon>Croceibacter</taxon>
    </lineage>
</organism>
<dbReference type="GO" id="GO:0004252">
    <property type="term" value="F:serine-type endopeptidase activity"/>
    <property type="evidence" value="ECO:0007669"/>
    <property type="project" value="UniProtKB-UniRule"/>
</dbReference>
<dbReference type="InterPro" id="IPR015500">
    <property type="entry name" value="Peptidase_S8_subtilisin-rel"/>
</dbReference>
<reference evidence="10 11" key="1">
    <citation type="journal article" date="2010" name="J. Bacteriol.">
        <title>The complete genome sequence of Croceibacter atlanticus HTCC2559T.</title>
        <authorList>
            <person name="Oh H.M."/>
            <person name="Kang I."/>
            <person name="Ferriera S."/>
            <person name="Giovannoni S.J."/>
            <person name="Cho J.C."/>
        </authorList>
    </citation>
    <scope>NUCLEOTIDE SEQUENCE [LARGE SCALE GENOMIC DNA]</scope>
    <source>
        <strain evidence="11">ATCC BAA-628 / HTCC2559 / KCTC 12090</strain>
    </source>
</reference>
<keyword evidence="4 5" id="KW-0720">Serine protease</keyword>
<dbReference type="InterPro" id="IPR000209">
    <property type="entry name" value="Peptidase_S8/S53_dom"/>
</dbReference>
<dbReference type="EMBL" id="CP002046">
    <property type="protein sequence ID" value="EAP87111.1"/>
    <property type="molecule type" value="Genomic_DNA"/>
</dbReference>
<dbReference type="SUPFAM" id="SSF54897">
    <property type="entry name" value="Protease propeptides/inhibitors"/>
    <property type="match status" value="1"/>
</dbReference>
<dbReference type="PROSITE" id="PS51892">
    <property type="entry name" value="SUBTILASE"/>
    <property type="match status" value="1"/>
</dbReference>
<evidence type="ECO:0000259" key="9">
    <source>
        <dbReference type="Pfam" id="PF05922"/>
    </source>
</evidence>
<dbReference type="GO" id="GO:0005615">
    <property type="term" value="C:extracellular space"/>
    <property type="evidence" value="ECO:0007669"/>
    <property type="project" value="TreeGrafter"/>
</dbReference>
<evidence type="ECO:0000256" key="7">
    <source>
        <dbReference type="SAM" id="SignalP"/>
    </source>
</evidence>
<gene>
    <name evidence="10" type="ordered locus">CA2559_00110</name>
</gene>
<evidence type="ECO:0000313" key="10">
    <source>
        <dbReference type="EMBL" id="EAP87111.1"/>
    </source>
</evidence>
<dbReference type="InterPro" id="IPR010259">
    <property type="entry name" value="S8pro/Inhibitor_I9"/>
</dbReference>
<accession>A3U4E4</accession>
<dbReference type="STRING" id="216432.CA2559_00110"/>
<proteinExistence type="inferred from homology"/>
<dbReference type="PROSITE" id="PS00138">
    <property type="entry name" value="SUBTILASE_SER"/>
    <property type="match status" value="1"/>
</dbReference>
<evidence type="ECO:0000256" key="1">
    <source>
        <dbReference type="ARBA" id="ARBA00011073"/>
    </source>
</evidence>
<protein>
    <submittedName>
        <fullName evidence="10">Extracellular alkaline serine protease</fullName>
    </submittedName>
</protein>
<comment type="similarity">
    <text evidence="1 5 6">Belongs to the peptidase S8 family.</text>
</comment>
<dbReference type="InterPro" id="IPR023827">
    <property type="entry name" value="Peptidase_S8_Asp-AS"/>
</dbReference>